<keyword evidence="2" id="KW-1185">Reference proteome</keyword>
<evidence type="ECO:0008006" key="3">
    <source>
        <dbReference type="Google" id="ProtNLM"/>
    </source>
</evidence>
<evidence type="ECO:0000313" key="1">
    <source>
        <dbReference type="EMBL" id="GAA5191338.1"/>
    </source>
</evidence>
<dbReference type="Proteomes" id="UP001501600">
    <property type="component" value="Unassembled WGS sequence"/>
</dbReference>
<evidence type="ECO:0000313" key="2">
    <source>
        <dbReference type="Proteomes" id="UP001501600"/>
    </source>
</evidence>
<gene>
    <name evidence="1" type="ORF">GCM10025772_17860</name>
</gene>
<name>A0ABP9S4N6_9GAMM</name>
<reference evidence="2" key="1">
    <citation type="journal article" date="2019" name="Int. J. Syst. Evol. Microbiol.">
        <title>The Global Catalogue of Microorganisms (GCM) 10K type strain sequencing project: providing services to taxonomists for standard genome sequencing and annotation.</title>
        <authorList>
            <consortium name="The Broad Institute Genomics Platform"/>
            <consortium name="The Broad Institute Genome Sequencing Center for Infectious Disease"/>
            <person name="Wu L."/>
            <person name="Ma J."/>
        </authorList>
    </citation>
    <scope>NUCLEOTIDE SEQUENCE [LARGE SCALE GENOMIC DNA]</scope>
    <source>
        <strain evidence="2">JCM 18720</strain>
    </source>
</reference>
<protein>
    <recommendedName>
        <fullName evidence="3">DUF4258 domain-containing protein</fullName>
    </recommendedName>
</protein>
<proteinExistence type="predicted"/>
<accession>A0ABP9S4N6</accession>
<dbReference type="RefSeq" id="WP_345316716.1">
    <property type="nucleotide sequence ID" value="NZ_BAABLF010000011.1"/>
</dbReference>
<comment type="caution">
    <text evidence="1">The sequence shown here is derived from an EMBL/GenBank/DDBJ whole genome shotgun (WGS) entry which is preliminary data.</text>
</comment>
<sequence length="80" mass="9197">MKINSRAHRCLIRWLKEGNALRMISEMGVRHGTWEGIETYPGPFSERVVFQLIEAGSLRNVTEYVNGVRYERIALTDSEG</sequence>
<dbReference type="EMBL" id="BAABLF010000011">
    <property type="protein sequence ID" value="GAA5191338.1"/>
    <property type="molecule type" value="Genomic_DNA"/>
</dbReference>
<organism evidence="1 2">
    <name type="scientific">Ferrimonas gelatinilytica</name>
    <dbReference type="NCBI Taxonomy" id="1255257"/>
    <lineage>
        <taxon>Bacteria</taxon>
        <taxon>Pseudomonadati</taxon>
        <taxon>Pseudomonadota</taxon>
        <taxon>Gammaproteobacteria</taxon>
        <taxon>Alteromonadales</taxon>
        <taxon>Ferrimonadaceae</taxon>
        <taxon>Ferrimonas</taxon>
    </lineage>
</organism>